<evidence type="ECO:0000256" key="5">
    <source>
        <dbReference type="ARBA" id="ARBA00023008"/>
    </source>
</evidence>
<evidence type="ECO:0000256" key="1">
    <source>
        <dbReference type="ARBA" id="ARBA00001973"/>
    </source>
</evidence>
<dbReference type="RefSeq" id="WP_213042280.1">
    <property type="nucleotide sequence ID" value="NZ_CAJNBJ010000016.1"/>
</dbReference>
<protein>
    <recommendedName>
        <fullName evidence="6 7">Tyrosinase copper-binding domain-containing protein</fullName>
    </recommendedName>
</protein>
<dbReference type="PANTHER" id="PTHR11474:SF76">
    <property type="entry name" value="SHKT DOMAIN-CONTAINING PROTEIN"/>
    <property type="match status" value="1"/>
</dbReference>
<dbReference type="InterPro" id="IPR006311">
    <property type="entry name" value="TAT_signal"/>
</dbReference>
<gene>
    <name evidence="8" type="ORF">NSPZN2_30068</name>
</gene>
<keyword evidence="3" id="KW-0479">Metal-binding</keyword>
<dbReference type="Gene3D" id="1.10.1280.10">
    <property type="entry name" value="Di-copper center containing domain from catechol oxidase"/>
    <property type="match status" value="2"/>
</dbReference>
<evidence type="ECO:0000256" key="2">
    <source>
        <dbReference type="ARBA" id="ARBA00009928"/>
    </source>
</evidence>
<dbReference type="Proteomes" id="UP000675880">
    <property type="component" value="Unassembled WGS sequence"/>
</dbReference>
<name>A0ABN7LGC6_9BACT</name>
<organism evidence="8 9">
    <name type="scientific">Nitrospira defluvii</name>
    <dbReference type="NCBI Taxonomy" id="330214"/>
    <lineage>
        <taxon>Bacteria</taxon>
        <taxon>Pseudomonadati</taxon>
        <taxon>Nitrospirota</taxon>
        <taxon>Nitrospiria</taxon>
        <taxon>Nitrospirales</taxon>
        <taxon>Nitrospiraceae</taxon>
        <taxon>Nitrospira</taxon>
    </lineage>
</organism>
<dbReference type="PROSITE" id="PS00498">
    <property type="entry name" value="TYROSINASE_2"/>
    <property type="match status" value="1"/>
</dbReference>
<keyword evidence="9" id="KW-1185">Reference proteome</keyword>
<accession>A0ABN7LGC6</accession>
<comment type="cofactor">
    <cofactor evidence="1">
        <name>Cu(2+)</name>
        <dbReference type="ChEBI" id="CHEBI:29036"/>
    </cofactor>
</comment>
<dbReference type="PANTHER" id="PTHR11474">
    <property type="entry name" value="TYROSINASE FAMILY MEMBER"/>
    <property type="match status" value="1"/>
</dbReference>
<dbReference type="Pfam" id="PF00264">
    <property type="entry name" value="Tyrosinase"/>
    <property type="match status" value="2"/>
</dbReference>
<dbReference type="EMBL" id="CAJNBJ010000016">
    <property type="protein sequence ID" value="CAE6748841.1"/>
    <property type="molecule type" value="Genomic_DNA"/>
</dbReference>
<dbReference type="InterPro" id="IPR002227">
    <property type="entry name" value="Tyrosinase_Cu-bd"/>
</dbReference>
<keyword evidence="5" id="KW-0186">Copper</keyword>
<evidence type="ECO:0000256" key="3">
    <source>
        <dbReference type="ARBA" id="ARBA00022723"/>
    </source>
</evidence>
<evidence type="ECO:0000256" key="4">
    <source>
        <dbReference type="ARBA" id="ARBA00023002"/>
    </source>
</evidence>
<proteinExistence type="inferred from homology"/>
<reference evidence="8 9" key="1">
    <citation type="submission" date="2021-02" db="EMBL/GenBank/DDBJ databases">
        <authorList>
            <person name="Han P."/>
        </authorList>
    </citation>
    <scope>NUCLEOTIDE SEQUENCE [LARGE SCALE GENOMIC DNA]</scope>
    <source>
        <strain evidence="8">Candidatus Nitrospira sp. ZN2</strain>
    </source>
</reference>
<evidence type="ECO:0000313" key="8">
    <source>
        <dbReference type="EMBL" id="CAE6748841.1"/>
    </source>
</evidence>
<dbReference type="InterPro" id="IPR050316">
    <property type="entry name" value="Tyrosinase/Hemocyanin"/>
</dbReference>
<dbReference type="InterPro" id="IPR008922">
    <property type="entry name" value="Di-copper_centre_dom_sf"/>
</dbReference>
<feature type="domain" description="Tyrosinase copper-binding" evidence="7">
    <location>
        <begin position="250"/>
        <end position="261"/>
    </location>
</feature>
<dbReference type="PROSITE" id="PS00497">
    <property type="entry name" value="TYROSINASE_1"/>
    <property type="match status" value="1"/>
</dbReference>
<dbReference type="InterPro" id="IPR022739">
    <property type="entry name" value="Polyphenol_oxidase_cen"/>
</dbReference>
<dbReference type="Pfam" id="PF12142">
    <property type="entry name" value="PPO1_DWL"/>
    <property type="match status" value="1"/>
</dbReference>
<dbReference type="PROSITE" id="PS51318">
    <property type="entry name" value="TAT"/>
    <property type="match status" value="1"/>
</dbReference>
<keyword evidence="4" id="KW-0560">Oxidoreductase</keyword>
<feature type="domain" description="Tyrosinase copper-binding" evidence="6">
    <location>
        <begin position="122"/>
        <end position="139"/>
    </location>
</feature>
<dbReference type="NCBIfam" id="TIGR01409">
    <property type="entry name" value="TAT_signal_seq"/>
    <property type="match status" value="1"/>
</dbReference>
<sequence length="478" mass="53274">MSNLDDRMWATMPSRRSFLQRMGLGVGALGAGMFGGLTLPESVLAVCEPPGNPGTAKPWRKDCRMILPRRPASTLSAAEITQLKDAYKAMRALDTSAPNDPRGFLRQANVHCWYCGEGTQVHFTWQFFAWHRAYLYFHERILGKLIGDMNFRLPYWDWDTPSHRKLPGAYTDPNDNSNPLWNGTRGMDPTDEIPEEDVGEDVMEAALTADTFTEFGGTASGSGIPEGTPHGAVHVDVGGDMGFFDSAGKDPVFYAHHANVDKMWSDWNKASSIHTNPTATAFLNLTWNFFDENKVWRSIKASQVLNHDTQLRYTYGPSKFLEQLPCLLDWFPIKTDWRISRTLKFAGPTRAKMMKVVEQGGRARLHLNDLAVPTEKSAVYRLYATPEAAKADEGPGSKGYLGTVPVVLNDRERRHVSKNARNIAVRLTTAKLEALSGTVGPVRLALVERGAKPEARKVIPVRAKDVSLSVAEVEREER</sequence>
<dbReference type="InterPro" id="IPR019546">
    <property type="entry name" value="TAT_signal_bac_arc"/>
</dbReference>
<evidence type="ECO:0000259" key="7">
    <source>
        <dbReference type="PROSITE" id="PS00498"/>
    </source>
</evidence>
<evidence type="ECO:0000313" key="9">
    <source>
        <dbReference type="Proteomes" id="UP000675880"/>
    </source>
</evidence>
<dbReference type="PRINTS" id="PR00092">
    <property type="entry name" value="TYROSINASE"/>
</dbReference>
<evidence type="ECO:0000259" key="6">
    <source>
        <dbReference type="PROSITE" id="PS00497"/>
    </source>
</evidence>
<dbReference type="SUPFAM" id="SSF48056">
    <property type="entry name" value="Di-copper centre-containing domain"/>
    <property type="match status" value="1"/>
</dbReference>
<comment type="similarity">
    <text evidence="2">Belongs to the tyrosinase family.</text>
</comment>
<comment type="caution">
    <text evidence="8">The sequence shown here is derived from an EMBL/GenBank/DDBJ whole genome shotgun (WGS) entry which is preliminary data.</text>
</comment>